<feature type="compositionally biased region" description="Low complexity" evidence="2">
    <location>
        <begin position="317"/>
        <end position="328"/>
    </location>
</feature>
<evidence type="ECO:0000256" key="1">
    <source>
        <dbReference type="SAM" id="Coils"/>
    </source>
</evidence>
<dbReference type="PANTHER" id="PTHR31915">
    <property type="entry name" value="SKICH DOMAIN-CONTAINING PROTEIN"/>
    <property type="match status" value="1"/>
</dbReference>
<accession>A0A061B5N7</accession>
<dbReference type="AlphaFoldDB" id="A0A061B5N7"/>
<gene>
    <name evidence="3" type="ORF">RHTO0S_10e00914g</name>
</gene>
<feature type="compositionally biased region" description="Basic and acidic residues" evidence="2">
    <location>
        <begin position="487"/>
        <end position="496"/>
    </location>
</feature>
<feature type="coiled-coil region" evidence="1">
    <location>
        <begin position="954"/>
        <end position="1092"/>
    </location>
</feature>
<dbReference type="PANTHER" id="PTHR31915:SF6">
    <property type="entry name" value="SKICH DOMAIN-CONTAINING PROTEIN"/>
    <property type="match status" value="1"/>
</dbReference>
<dbReference type="OrthoDB" id="10261408at2759"/>
<proteinExistence type="predicted"/>
<dbReference type="InterPro" id="IPR051002">
    <property type="entry name" value="UBA_autophagy_assoc_protein"/>
</dbReference>
<feature type="coiled-coil region" evidence="1">
    <location>
        <begin position="1134"/>
        <end position="1161"/>
    </location>
</feature>
<feature type="compositionally biased region" description="Low complexity" evidence="2">
    <location>
        <begin position="193"/>
        <end position="229"/>
    </location>
</feature>
<organism evidence="3">
    <name type="scientific">Rhodotorula toruloides</name>
    <name type="common">Yeast</name>
    <name type="synonym">Rhodosporidium toruloides</name>
    <dbReference type="NCBI Taxonomy" id="5286"/>
    <lineage>
        <taxon>Eukaryota</taxon>
        <taxon>Fungi</taxon>
        <taxon>Dikarya</taxon>
        <taxon>Basidiomycota</taxon>
        <taxon>Pucciniomycotina</taxon>
        <taxon>Microbotryomycetes</taxon>
        <taxon>Sporidiobolales</taxon>
        <taxon>Sporidiobolaceae</taxon>
        <taxon>Rhodotorula</taxon>
    </lineage>
</organism>
<sequence>MARTRAATPASKRPTRERHPPKRFDPADYTSAGGAHAPAPPKKKKVAASSSARKGGVKKSVVGVDVKDLAGTVLATVYNLTKDEQVGVGHRKVHDTVMERFQGHGGASSVQLKKSLKQAKDLLVDKGLLKKKQTDKGGGVLAVDEAVGTELDELKEDESGDYDDDKHAADVYLTNRGISTSTAKKPGTRKRTTSATSGSTGMATSGSSPKGSTSPAKKSKSVVSPYSEKGVNVEPESAGEADVETDEEEPPSSPLKSKTRAKMGKKVVVRVPQVLGQDASSRKKQAATGSRSPPRKRVKLAGDAAAAAETGEEDEAQPASEAEAADAQNKVDLKPLGKSALQKLKKADLIARLEAQASADSERIAELEHQLQTVAETNVYYRAKTMIYKRTAAQHGGDVSSDEEDEEIKAAVDEAWARRPVASDGGGDAQVEELEEGVEEEEHEARQPTPGPSTGAAAVKDKGKGRAKVVLEPYIDIPATSRQKLSPAREEGRRNGEQQLGASDLNADDTAAQDAYEANQEARSSRAFAIDDFLFDRASSAPSPGPSAGTKRDTDIAAEIDGGSTTARNPFAAAFRIPSPVGPAPAKEKRQVSAPPSSARERAEGDVLATERVDKMGEELELRSRLASEVAKVNSSRIDLDLLQRGHHDILTDCAERILALESTRLDLLYRYNGEAAARVALLKQLDVAGAAAKASPVDIARLEEREEAYRRALGDSYAVEDGLRDELAKKDAKIAELDRDLQASESAYEALLASDREGQEQRQQAVRQVEKLNGELAATKKELLRAQESLAAEQRTEKGKVEKENEQLKAELDKALVDLSTVRTRSAELEADLEGLQKQVELLSQEKAVNEAALREASSKNQQLANEKSKLREEVVGLQARLQATEAEEKALTQADQQAITAMNGDLAALAGENEDLQDVLEELRPLAENQVESRDAKIAGLEGDLAAQLCVDTELQTRAEEAESERNELLQEKAALEQDKVALEKEKAELQLAKAMLEQQKAELEDSLASSVAGKAALEKRLQSAEGERDAIGEHVFHAVDRFSLPRFAAKPPYSLQSLLAAVDSLLKRMQEADAQVALLGTEADDLRRRLESANVAARAVMSSIAADHAINVSFDNVVEFPSLFEQIRQYLEDCKASIDGLKADKASLEAESQAAATKAAAADADAQAKERALVGREQELDESRDCCARLEGLVSRLNGLVQGLAGDVAKEVGEFDLPTLRIASAAAPAASPTGAGADTVALA</sequence>
<dbReference type="Gene3D" id="1.10.287.1490">
    <property type="match status" value="1"/>
</dbReference>
<feature type="region of interest" description="Disordered" evidence="2">
    <location>
        <begin position="576"/>
        <end position="606"/>
    </location>
</feature>
<feature type="region of interest" description="Disordered" evidence="2">
    <location>
        <begin position="177"/>
        <end position="331"/>
    </location>
</feature>
<feature type="compositionally biased region" description="Low complexity" evidence="2">
    <location>
        <begin position="47"/>
        <end position="59"/>
    </location>
</feature>
<dbReference type="EMBL" id="LK052945">
    <property type="protein sequence ID" value="CDR44805.1"/>
    <property type="molecule type" value="Genomic_DNA"/>
</dbReference>
<feature type="region of interest" description="Disordered" evidence="2">
    <location>
        <begin position="415"/>
        <end position="523"/>
    </location>
</feature>
<feature type="region of interest" description="Disordered" evidence="2">
    <location>
        <begin position="1"/>
        <end position="59"/>
    </location>
</feature>
<protein>
    <submittedName>
        <fullName evidence="3">RHTO0S10e00914g1_1</fullName>
    </submittedName>
</protein>
<feature type="coiled-coil region" evidence="1">
    <location>
        <begin position="721"/>
        <end position="896"/>
    </location>
</feature>
<evidence type="ECO:0000313" key="3">
    <source>
        <dbReference type="EMBL" id="CDR44805.1"/>
    </source>
</evidence>
<feature type="compositionally biased region" description="Acidic residues" evidence="2">
    <location>
        <begin position="237"/>
        <end position="250"/>
    </location>
</feature>
<evidence type="ECO:0000256" key="2">
    <source>
        <dbReference type="SAM" id="MobiDB-lite"/>
    </source>
</evidence>
<reference evidence="3" key="1">
    <citation type="journal article" date="2014" name="Genome Announc.">
        <title>Draft genome sequence of Rhodosporidium toruloides CECT1137, an oleaginous yeast of biotechnological interest.</title>
        <authorList>
            <person name="Morin N."/>
            <person name="Calcas X."/>
            <person name="Devillers H."/>
            <person name="Durrens P."/>
            <person name="Sherman D.J."/>
            <person name="Nicaud J.-M."/>
            <person name="Neuveglise C."/>
        </authorList>
    </citation>
    <scope>NUCLEOTIDE SEQUENCE</scope>
    <source>
        <strain evidence="3">CECT1137</strain>
    </source>
</reference>
<name>A0A061B5N7_RHOTO</name>
<keyword evidence="1" id="KW-0175">Coiled coil</keyword>
<feature type="compositionally biased region" description="Acidic residues" evidence="2">
    <location>
        <begin position="430"/>
        <end position="442"/>
    </location>
</feature>
<feature type="compositionally biased region" description="Basic residues" evidence="2">
    <location>
        <begin position="257"/>
        <end position="268"/>
    </location>
</feature>